<keyword evidence="15" id="KW-1185">Reference proteome</keyword>
<feature type="region of interest" description="Disordered" evidence="11">
    <location>
        <begin position="1"/>
        <end position="31"/>
    </location>
</feature>
<feature type="domain" description="NR LBD" evidence="13">
    <location>
        <begin position="204"/>
        <end position="500"/>
    </location>
</feature>
<dbReference type="PROSITE" id="PS51843">
    <property type="entry name" value="NR_LBD"/>
    <property type="match status" value="1"/>
</dbReference>
<dbReference type="Gene3D" id="1.10.565.10">
    <property type="entry name" value="Retinoid X Receptor"/>
    <property type="match status" value="1"/>
</dbReference>
<dbReference type="CDD" id="cd06960">
    <property type="entry name" value="NR_DBD_HNF4A"/>
    <property type="match status" value="1"/>
</dbReference>
<keyword evidence="9" id="KW-0675">Receptor</keyword>
<evidence type="ECO:0000256" key="3">
    <source>
        <dbReference type="ARBA" id="ARBA00022723"/>
    </source>
</evidence>
<dbReference type="SMART" id="SM00430">
    <property type="entry name" value="HOLI"/>
    <property type="match status" value="1"/>
</dbReference>
<dbReference type="EMBL" id="JAKKPZ010000181">
    <property type="protein sequence ID" value="KAI1699369.1"/>
    <property type="molecule type" value="Genomic_DNA"/>
</dbReference>
<keyword evidence="5" id="KW-0862">Zinc</keyword>
<gene>
    <name evidence="14" type="ORF">DdX_17354</name>
</gene>
<keyword evidence="3" id="KW-0479">Metal-binding</keyword>
<dbReference type="InterPro" id="IPR013088">
    <property type="entry name" value="Znf_NHR/GATA"/>
</dbReference>
<evidence type="ECO:0000256" key="1">
    <source>
        <dbReference type="ARBA" id="ARBA00004123"/>
    </source>
</evidence>
<dbReference type="AlphaFoldDB" id="A0AAD4MLI0"/>
<dbReference type="InterPro" id="IPR001628">
    <property type="entry name" value="Znf_hrmn_rcpt"/>
</dbReference>
<dbReference type="InterPro" id="IPR000536">
    <property type="entry name" value="Nucl_hrmn_rcpt_lig-bd"/>
</dbReference>
<evidence type="ECO:0000256" key="8">
    <source>
        <dbReference type="ARBA" id="ARBA00023163"/>
    </source>
</evidence>
<keyword evidence="10" id="KW-0539">Nucleus</keyword>
<keyword evidence="7" id="KW-0238">DNA-binding</keyword>
<dbReference type="GO" id="GO:0003700">
    <property type="term" value="F:DNA-binding transcription factor activity"/>
    <property type="evidence" value="ECO:0007669"/>
    <property type="project" value="InterPro"/>
</dbReference>
<dbReference type="GO" id="GO:0000978">
    <property type="term" value="F:RNA polymerase II cis-regulatory region sequence-specific DNA binding"/>
    <property type="evidence" value="ECO:0007669"/>
    <property type="project" value="InterPro"/>
</dbReference>
<name>A0AAD4MLI0_9BILA</name>
<comment type="subcellular location">
    <subcellularLocation>
        <location evidence="1">Nucleus</location>
    </subcellularLocation>
</comment>
<evidence type="ECO:0000256" key="9">
    <source>
        <dbReference type="ARBA" id="ARBA00023170"/>
    </source>
</evidence>
<comment type="caution">
    <text evidence="14">The sequence shown here is derived from an EMBL/GenBank/DDBJ whole genome shotgun (WGS) entry which is preliminary data.</text>
</comment>
<dbReference type="Pfam" id="PF00105">
    <property type="entry name" value="zf-C4"/>
    <property type="match status" value="1"/>
</dbReference>
<dbReference type="PROSITE" id="PS00031">
    <property type="entry name" value="NUCLEAR_REC_DBD_1"/>
    <property type="match status" value="1"/>
</dbReference>
<evidence type="ECO:0000256" key="2">
    <source>
        <dbReference type="ARBA" id="ARBA00005993"/>
    </source>
</evidence>
<dbReference type="SMART" id="SM00399">
    <property type="entry name" value="ZnF_C4"/>
    <property type="match status" value="1"/>
</dbReference>
<evidence type="ECO:0000256" key="11">
    <source>
        <dbReference type="SAM" id="MobiDB-lite"/>
    </source>
</evidence>
<dbReference type="GO" id="GO:0008270">
    <property type="term" value="F:zinc ion binding"/>
    <property type="evidence" value="ECO:0007669"/>
    <property type="project" value="UniProtKB-KW"/>
</dbReference>
<dbReference type="PROSITE" id="PS51030">
    <property type="entry name" value="NUCLEAR_REC_DBD_2"/>
    <property type="match status" value="1"/>
</dbReference>
<dbReference type="InterPro" id="IPR049636">
    <property type="entry name" value="HNF4-like_DBD"/>
</dbReference>
<keyword evidence="8" id="KW-0804">Transcription</keyword>
<dbReference type="Proteomes" id="UP001201812">
    <property type="component" value="Unassembled WGS sequence"/>
</dbReference>
<keyword evidence="4" id="KW-0863">Zinc-finger</keyword>
<reference evidence="14" key="1">
    <citation type="submission" date="2022-01" db="EMBL/GenBank/DDBJ databases">
        <title>Genome Sequence Resource for Two Populations of Ditylenchus destructor, the Migratory Endoparasitic Phytonematode.</title>
        <authorList>
            <person name="Zhang H."/>
            <person name="Lin R."/>
            <person name="Xie B."/>
        </authorList>
    </citation>
    <scope>NUCLEOTIDE SEQUENCE</scope>
    <source>
        <strain evidence="14">BazhouSP</strain>
    </source>
</reference>
<dbReference type="SUPFAM" id="SSF48508">
    <property type="entry name" value="Nuclear receptor ligand-binding domain"/>
    <property type="match status" value="1"/>
</dbReference>
<keyword evidence="6" id="KW-0805">Transcription regulation</keyword>
<evidence type="ECO:0000259" key="13">
    <source>
        <dbReference type="PROSITE" id="PS51843"/>
    </source>
</evidence>
<dbReference type="InterPro" id="IPR050274">
    <property type="entry name" value="Nuclear_hormone_rcpt_NR2"/>
</dbReference>
<proteinExistence type="inferred from homology"/>
<evidence type="ECO:0000313" key="15">
    <source>
        <dbReference type="Proteomes" id="UP001201812"/>
    </source>
</evidence>
<dbReference type="PANTHER" id="PTHR24083">
    <property type="entry name" value="NUCLEAR HORMONE RECEPTOR"/>
    <property type="match status" value="1"/>
</dbReference>
<feature type="compositionally biased region" description="Low complexity" evidence="11">
    <location>
        <begin position="17"/>
        <end position="31"/>
    </location>
</feature>
<accession>A0AAD4MLI0</accession>
<evidence type="ECO:0000256" key="6">
    <source>
        <dbReference type="ARBA" id="ARBA00023015"/>
    </source>
</evidence>
<organism evidence="14 15">
    <name type="scientific">Ditylenchus destructor</name>
    <dbReference type="NCBI Taxonomy" id="166010"/>
    <lineage>
        <taxon>Eukaryota</taxon>
        <taxon>Metazoa</taxon>
        <taxon>Ecdysozoa</taxon>
        <taxon>Nematoda</taxon>
        <taxon>Chromadorea</taxon>
        <taxon>Rhabditida</taxon>
        <taxon>Tylenchina</taxon>
        <taxon>Tylenchomorpha</taxon>
        <taxon>Sphaerularioidea</taxon>
        <taxon>Anguinidae</taxon>
        <taxon>Anguininae</taxon>
        <taxon>Ditylenchus</taxon>
    </lineage>
</organism>
<sequence>MQAVNDDHPNTNASGPTTSHESLSSGSSSKALGTSVDSLEYLMSTSNELQNVQLKPKNFARDMEMPTKCLVCGHPANCCNYDVPSCNGCKAFFRRSLFECKTYECKLNGMCSRMHGANRCRACRFDRCVLAGMNLRAMQFPVSVDVAKVSDKVANRKRYLSQKYGERCPVLIGKQNYNVELKVRQIRESSRWLSEAVIFRSIPELLSSPENVLARADQYPKELTWPLTYDEALKIEESERRPCWISLDTFLCIEMARTMTVFSQLEYNDQKALLEHMTLANEILLEAFYSYQMKSETFIMPSGFLPTVLRLSNQQSRVRCPLWPMWAVHSAVHPSSALYVRWVGVNEYWPNQGSTEKGLWPPLCLTACGNCVGDVLDSLPGTQQTSNGIVTSKFEDSHGMTMEEFVLLKAIIYSHSTIHGLSERGRVLLEKESIRYSRTLMKHLQSRLGAAPGAKKYAEIVFFISCLFYGAQQLRGIHIYISTVRRFALVPSELNWRHWRQFKSTYSNWPSYLLIVVLDIPC</sequence>
<evidence type="ECO:0000256" key="5">
    <source>
        <dbReference type="ARBA" id="ARBA00022833"/>
    </source>
</evidence>
<evidence type="ECO:0000256" key="4">
    <source>
        <dbReference type="ARBA" id="ARBA00022771"/>
    </source>
</evidence>
<evidence type="ECO:0000256" key="10">
    <source>
        <dbReference type="ARBA" id="ARBA00023242"/>
    </source>
</evidence>
<dbReference type="GO" id="GO:0005634">
    <property type="term" value="C:nucleus"/>
    <property type="evidence" value="ECO:0007669"/>
    <property type="project" value="UniProtKB-SubCell"/>
</dbReference>
<evidence type="ECO:0000259" key="12">
    <source>
        <dbReference type="PROSITE" id="PS51030"/>
    </source>
</evidence>
<evidence type="ECO:0000313" key="14">
    <source>
        <dbReference type="EMBL" id="KAI1699369.1"/>
    </source>
</evidence>
<dbReference type="Gene3D" id="3.30.50.10">
    <property type="entry name" value="Erythroid Transcription Factor GATA-1, subunit A"/>
    <property type="match status" value="1"/>
</dbReference>
<dbReference type="PRINTS" id="PR00047">
    <property type="entry name" value="STROIDFINGER"/>
</dbReference>
<protein>
    <submittedName>
        <fullName evidence="14">Zinc finger, c4 type (Two domains) domain-containing protein</fullName>
    </submittedName>
</protein>
<feature type="domain" description="Nuclear receptor" evidence="12">
    <location>
        <begin position="66"/>
        <end position="140"/>
    </location>
</feature>
<dbReference type="SUPFAM" id="SSF57716">
    <property type="entry name" value="Glucocorticoid receptor-like (DNA-binding domain)"/>
    <property type="match status" value="1"/>
</dbReference>
<comment type="similarity">
    <text evidence="2">Belongs to the nuclear hormone receptor family.</text>
</comment>
<dbReference type="InterPro" id="IPR035500">
    <property type="entry name" value="NHR-like_dom_sf"/>
</dbReference>
<evidence type="ECO:0000256" key="7">
    <source>
        <dbReference type="ARBA" id="ARBA00023125"/>
    </source>
</evidence>